<keyword evidence="14" id="KW-1185">Reference proteome</keyword>
<dbReference type="NCBIfam" id="TIGR00147">
    <property type="entry name" value="YegS/Rv2252/BmrU family lipid kinase"/>
    <property type="match status" value="1"/>
</dbReference>
<organism evidence="13 14">
    <name type="scientific">Leeuwenhoekiella nanhaiensis</name>
    <dbReference type="NCBI Taxonomy" id="1655491"/>
    <lineage>
        <taxon>Bacteria</taxon>
        <taxon>Pseudomonadati</taxon>
        <taxon>Bacteroidota</taxon>
        <taxon>Flavobacteriia</taxon>
        <taxon>Flavobacteriales</taxon>
        <taxon>Flavobacteriaceae</taxon>
        <taxon>Leeuwenhoekiella</taxon>
    </lineage>
</organism>
<keyword evidence="3" id="KW-0808">Transferase</keyword>
<evidence type="ECO:0000259" key="12">
    <source>
        <dbReference type="PROSITE" id="PS50146"/>
    </source>
</evidence>
<dbReference type="Gene3D" id="3.40.50.10330">
    <property type="entry name" value="Probable inorganic polyphosphate/atp-NAD kinase, domain 1"/>
    <property type="match status" value="1"/>
</dbReference>
<dbReference type="GO" id="GO:0005886">
    <property type="term" value="C:plasma membrane"/>
    <property type="evidence" value="ECO:0007669"/>
    <property type="project" value="TreeGrafter"/>
</dbReference>
<keyword evidence="5" id="KW-0547">Nucleotide-binding</keyword>
<dbReference type="SUPFAM" id="SSF111331">
    <property type="entry name" value="NAD kinase/diacylglycerol kinase-like"/>
    <property type="match status" value="1"/>
</dbReference>
<evidence type="ECO:0000256" key="7">
    <source>
        <dbReference type="ARBA" id="ARBA00022840"/>
    </source>
</evidence>
<evidence type="ECO:0000256" key="6">
    <source>
        <dbReference type="ARBA" id="ARBA00022777"/>
    </source>
</evidence>
<evidence type="ECO:0000256" key="3">
    <source>
        <dbReference type="ARBA" id="ARBA00022679"/>
    </source>
</evidence>
<comment type="cofactor">
    <cofactor evidence="1">
        <name>Mg(2+)</name>
        <dbReference type="ChEBI" id="CHEBI:18420"/>
    </cofactor>
</comment>
<evidence type="ECO:0000313" key="14">
    <source>
        <dbReference type="Proteomes" id="UP000229433"/>
    </source>
</evidence>
<comment type="caution">
    <text evidence="13">The sequence shown here is derived from an EMBL/GenBank/DDBJ whole genome shotgun (WGS) entry which is preliminary data.</text>
</comment>
<evidence type="ECO:0000256" key="2">
    <source>
        <dbReference type="ARBA" id="ARBA00022516"/>
    </source>
</evidence>
<dbReference type="EMBL" id="NQXA01000010">
    <property type="protein sequence ID" value="PHQ28912.1"/>
    <property type="molecule type" value="Genomic_DNA"/>
</dbReference>
<keyword evidence="4" id="KW-0479">Metal-binding</keyword>
<evidence type="ECO:0000256" key="5">
    <source>
        <dbReference type="ARBA" id="ARBA00022741"/>
    </source>
</evidence>
<reference evidence="13 14" key="1">
    <citation type="submission" date="2017-08" db="EMBL/GenBank/DDBJ databases">
        <title>The whole genome shortgun sequences of strain Leeuwenhoekiella nanhaiensis G18 from the South China Sea.</title>
        <authorList>
            <person name="Liu Q."/>
        </authorList>
    </citation>
    <scope>NUCLEOTIDE SEQUENCE [LARGE SCALE GENOMIC DNA]</scope>
    <source>
        <strain evidence="13 14">G18</strain>
    </source>
</reference>
<dbReference type="Gene3D" id="2.60.200.40">
    <property type="match status" value="1"/>
</dbReference>
<dbReference type="GO" id="GO:0008654">
    <property type="term" value="P:phospholipid biosynthetic process"/>
    <property type="evidence" value="ECO:0007669"/>
    <property type="project" value="UniProtKB-KW"/>
</dbReference>
<evidence type="ECO:0000256" key="1">
    <source>
        <dbReference type="ARBA" id="ARBA00001946"/>
    </source>
</evidence>
<dbReference type="SMART" id="SM00046">
    <property type="entry name" value="DAGKc"/>
    <property type="match status" value="1"/>
</dbReference>
<keyword evidence="7" id="KW-0067">ATP-binding</keyword>
<sequence length="296" mass="32681">MKTQKTILLVINPIAGGTDKKPIIKRFKTFVTENDYTAVVYETTGEDDQKAIDELVDRINPERIFISGGDGTIREVADVLKEKEVKIALLPSGSANGLAENLDLPEKLDEQLKIGLADHFMDLDTLDVNGHTCLHIADIGVNAQLIKNYEQSEIRGKFGYLLQAFPTLVNSKFPFRVALKVNGETLEKEGILVAIANANKFGTGANINPEGKMNDGKFEVLVFKNFSITEILKTFYGSKNLDPDFVEVICCTEVEIQTDEAIALQVDGEYLGEETRVKAQMNPNKINIAVPSGFKL</sequence>
<evidence type="ECO:0000313" key="13">
    <source>
        <dbReference type="EMBL" id="PHQ28912.1"/>
    </source>
</evidence>
<dbReference type="InterPro" id="IPR016064">
    <property type="entry name" value="NAD/diacylglycerol_kinase_sf"/>
</dbReference>
<accession>A0A2G1VQ75</accession>
<dbReference type="InterPro" id="IPR005218">
    <property type="entry name" value="Diacylglycerol/lipid_kinase"/>
</dbReference>
<dbReference type="InterPro" id="IPR045540">
    <property type="entry name" value="YegS/DAGK_C"/>
</dbReference>
<evidence type="ECO:0000256" key="11">
    <source>
        <dbReference type="ARBA" id="ARBA00023264"/>
    </source>
</evidence>
<dbReference type="Pfam" id="PF19279">
    <property type="entry name" value="YegS_C"/>
    <property type="match status" value="1"/>
</dbReference>
<keyword evidence="11" id="KW-1208">Phospholipid metabolism</keyword>
<dbReference type="RefSeq" id="WP_099646527.1">
    <property type="nucleotide sequence ID" value="NZ_KZ319292.1"/>
</dbReference>
<keyword evidence="8" id="KW-0460">Magnesium</keyword>
<dbReference type="InterPro" id="IPR050187">
    <property type="entry name" value="Lipid_Phosphate_FormReg"/>
</dbReference>
<evidence type="ECO:0000256" key="8">
    <source>
        <dbReference type="ARBA" id="ARBA00022842"/>
    </source>
</evidence>
<evidence type="ECO:0000256" key="9">
    <source>
        <dbReference type="ARBA" id="ARBA00023098"/>
    </source>
</evidence>
<keyword evidence="6 13" id="KW-0418">Kinase</keyword>
<protein>
    <submittedName>
        <fullName evidence="13">Diacylglycerol kinase</fullName>
    </submittedName>
</protein>
<evidence type="ECO:0000256" key="4">
    <source>
        <dbReference type="ARBA" id="ARBA00022723"/>
    </source>
</evidence>
<gene>
    <name evidence="13" type="ORF">CJ305_12005</name>
</gene>
<dbReference type="GO" id="GO:0005524">
    <property type="term" value="F:ATP binding"/>
    <property type="evidence" value="ECO:0007669"/>
    <property type="project" value="UniProtKB-KW"/>
</dbReference>
<keyword evidence="9" id="KW-0443">Lipid metabolism</keyword>
<dbReference type="Proteomes" id="UP000229433">
    <property type="component" value="Unassembled WGS sequence"/>
</dbReference>
<dbReference type="OrthoDB" id="9786026at2"/>
<dbReference type="PROSITE" id="PS50146">
    <property type="entry name" value="DAGK"/>
    <property type="match status" value="1"/>
</dbReference>
<proteinExistence type="predicted"/>
<keyword evidence="10" id="KW-0594">Phospholipid biosynthesis</keyword>
<keyword evidence="2" id="KW-0444">Lipid biosynthesis</keyword>
<dbReference type="GO" id="GO:0016301">
    <property type="term" value="F:kinase activity"/>
    <property type="evidence" value="ECO:0007669"/>
    <property type="project" value="UniProtKB-KW"/>
</dbReference>
<name>A0A2G1VQ75_9FLAO</name>
<dbReference type="PANTHER" id="PTHR12358:SF106">
    <property type="entry name" value="LIPID KINASE YEGS"/>
    <property type="match status" value="1"/>
</dbReference>
<dbReference type="Pfam" id="PF00781">
    <property type="entry name" value="DAGK_cat"/>
    <property type="match status" value="1"/>
</dbReference>
<feature type="domain" description="DAGKc" evidence="12">
    <location>
        <begin position="2"/>
        <end position="132"/>
    </location>
</feature>
<dbReference type="InterPro" id="IPR017438">
    <property type="entry name" value="ATP-NAD_kinase_N"/>
</dbReference>
<evidence type="ECO:0000256" key="10">
    <source>
        <dbReference type="ARBA" id="ARBA00023209"/>
    </source>
</evidence>
<dbReference type="PANTHER" id="PTHR12358">
    <property type="entry name" value="SPHINGOSINE KINASE"/>
    <property type="match status" value="1"/>
</dbReference>
<dbReference type="InterPro" id="IPR001206">
    <property type="entry name" value="Diacylglycerol_kinase_cat_dom"/>
</dbReference>
<dbReference type="AlphaFoldDB" id="A0A2G1VQ75"/>
<dbReference type="GO" id="GO:0046872">
    <property type="term" value="F:metal ion binding"/>
    <property type="evidence" value="ECO:0007669"/>
    <property type="project" value="UniProtKB-KW"/>
</dbReference>